<feature type="compositionally biased region" description="Low complexity" evidence="1">
    <location>
        <begin position="173"/>
        <end position="185"/>
    </location>
</feature>
<feature type="compositionally biased region" description="Pro residues" evidence="1">
    <location>
        <begin position="370"/>
        <end position="387"/>
    </location>
</feature>
<dbReference type="Proteomes" id="UP000076532">
    <property type="component" value="Unassembled WGS sequence"/>
</dbReference>
<keyword evidence="2" id="KW-0472">Membrane</keyword>
<evidence type="ECO:0000256" key="2">
    <source>
        <dbReference type="SAM" id="Phobius"/>
    </source>
</evidence>
<dbReference type="OrthoDB" id="3306469at2759"/>
<feature type="region of interest" description="Disordered" evidence="1">
    <location>
        <begin position="164"/>
        <end position="190"/>
    </location>
</feature>
<dbReference type="AlphaFoldDB" id="A0A166XEU8"/>
<name>A0A166XEU8_9AGAM</name>
<feature type="compositionally biased region" description="Polar residues" evidence="1">
    <location>
        <begin position="98"/>
        <end position="110"/>
    </location>
</feature>
<keyword evidence="2" id="KW-0812">Transmembrane</keyword>
<feature type="region of interest" description="Disordered" evidence="1">
    <location>
        <begin position="98"/>
        <end position="152"/>
    </location>
</feature>
<accession>A0A166XEU8</accession>
<protein>
    <submittedName>
        <fullName evidence="3">Uncharacterized protein</fullName>
    </submittedName>
</protein>
<feature type="transmembrane region" description="Helical" evidence="2">
    <location>
        <begin position="20"/>
        <end position="42"/>
    </location>
</feature>
<keyword evidence="4" id="KW-1185">Reference proteome</keyword>
<evidence type="ECO:0000313" key="3">
    <source>
        <dbReference type="EMBL" id="KZP34712.1"/>
    </source>
</evidence>
<feature type="region of interest" description="Disordered" evidence="1">
    <location>
        <begin position="49"/>
        <end position="86"/>
    </location>
</feature>
<dbReference type="EMBL" id="KV417480">
    <property type="protein sequence ID" value="KZP34712.1"/>
    <property type="molecule type" value="Genomic_DNA"/>
</dbReference>
<proteinExistence type="predicted"/>
<evidence type="ECO:0000256" key="1">
    <source>
        <dbReference type="SAM" id="MobiDB-lite"/>
    </source>
</evidence>
<sequence length="387" mass="41719">MALAHTQQLAKRGGPSQNLIIIIAVLGGIALLNATLLVSWCVMRRRRSKARTNAGRASHATHSTERDKQTMNRPQHPRSLHSSGQAPTYMQMMMSLQTSRPEMPESSSYTKPPVRRSSSLRKPPSVYLAGEEEGEGEEPGSPASSSVHGTNFLVPDDHLEMRRMSRHGRRPVSADSASVYSAASAPTDPHERAYQPMALGPAPVSAPAWGAPSMRAQQGRQMSTIREALAPETYSTRARAQPLWRVPPPSQLLWRQPRPARNPFALDADASAADTDTDAVPPVPLLPEDERSPRIARPRPAALRVVPDFSPAPIRPGVQEWAEVSIDAPARPPGLALDPPSIEVTSPEGVKGKRRADSVASSSSSTQSAPGPPPGLPPRSPLRPPFP</sequence>
<reference evidence="3 4" key="1">
    <citation type="journal article" date="2016" name="Mol. Biol. Evol.">
        <title>Comparative Genomics of Early-Diverging Mushroom-Forming Fungi Provides Insights into the Origins of Lignocellulose Decay Capabilities.</title>
        <authorList>
            <person name="Nagy L.G."/>
            <person name="Riley R."/>
            <person name="Tritt A."/>
            <person name="Adam C."/>
            <person name="Daum C."/>
            <person name="Floudas D."/>
            <person name="Sun H."/>
            <person name="Yadav J.S."/>
            <person name="Pangilinan J."/>
            <person name="Larsson K.H."/>
            <person name="Matsuura K."/>
            <person name="Barry K."/>
            <person name="Labutti K."/>
            <person name="Kuo R."/>
            <person name="Ohm R.A."/>
            <person name="Bhattacharya S.S."/>
            <person name="Shirouzu T."/>
            <person name="Yoshinaga Y."/>
            <person name="Martin F.M."/>
            <person name="Grigoriev I.V."/>
            <person name="Hibbett D.S."/>
        </authorList>
    </citation>
    <scope>NUCLEOTIDE SEQUENCE [LARGE SCALE GENOMIC DNA]</scope>
    <source>
        <strain evidence="3 4">CBS 109695</strain>
    </source>
</reference>
<organism evidence="3 4">
    <name type="scientific">Athelia psychrophila</name>
    <dbReference type="NCBI Taxonomy" id="1759441"/>
    <lineage>
        <taxon>Eukaryota</taxon>
        <taxon>Fungi</taxon>
        <taxon>Dikarya</taxon>
        <taxon>Basidiomycota</taxon>
        <taxon>Agaricomycotina</taxon>
        <taxon>Agaricomycetes</taxon>
        <taxon>Agaricomycetidae</taxon>
        <taxon>Atheliales</taxon>
        <taxon>Atheliaceae</taxon>
        <taxon>Athelia</taxon>
    </lineage>
</organism>
<feature type="region of interest" description="Disordered" evidence="1">
    <location>
        <begin position="249"/>
        <end position="387"/>
    </location>
</feature>
<gene>
    <name evidence="3" type="ORF">FIBSPDRAFT_942800</name>
</gene>
<evidence type="ECO:0000313" key="4">
    <source>
        <dbReference type="Proteomes" id="UP000076532"/>
    </source>
</evidence>
<keyword evidence="2" id="KW-1133">Transmembrane helix</keyword>
<feature type="compositionally biased region" description="Low complexity" evidence="1">
    <location>
        <begin position="358"/>
        <end position="369"/>
    </location>
</feature>